<evidence type="ECO:0000313" key="2">
    <source>
        <dbReference type="Proteomes" id="UP001283361"/>
    </source>
</evidence>
<gene>
    <name evidence="1" type="ORF">RRG08_035028</name>
</gene>
<protein>
    <submittedName>
        <fullName evidence="1">Uncharacterized protein</fullName>
    </submittedName>
</protein>
<reference evidence="1" key="1">
    <citation type="journal article" date="2023" name="G3 (Bethesda)">
        <title>A reference genome for the long-term kleptoplast-retaining sea slug Elysia crispata morphotype clarki.</title>
        <authorList>
            <person name="Eastman K.E."/>
            <person name="Pendleton A.L."/>
            <person name="Shaikh M.A."/>
            <person name="Suttiyut T."/>
            <person name="Ogas R."/>
            <person name="Tomko P."/>
            <person name="Gavelis G."/>
            <person name="Widhalm J.R."/>
            <person name="Wisecaver J.H."/>
        </authorList>
    </citation>
    <scope>NUCLEOTIDE SEQUENCE</scope>
    <source>
        <strain evidence="1">ECLA1</strain>
    </source>
</reference>
<sequence>MSVRQIQSFLQEHLHHFKITTSSSGPLLLRSSIKPSRRAISTNPLASAAPMSLIPPLPGLCRREMSPAVIGEPPEDHYLRLKVSRSPKKLWP</sequence>
<dbReference type="Proteomes" id="UP001283361">
    <property type="component" value="Unassembled WGS sequence"/>
</dbReference>
<dbReference type="AlphaFoldDB" id="A0AAE1DKZ1"/>
<comment type="caution">
    <text evidence="1">The sequence shown here is derived from an EMBL/GenBank/DDBJ whole genome shotgun (WGS) entry which is preliminary data.</text>
</comment>
<name>A0AAE1DKZ1_9GAST</name>
<proteinExistence type="predicted"/>
<organism evidence="1 2">
    <name type="scientific">Elysia crispata</name>
    <name type="common">lettuce slug</name>
    <dbReference type="NCBI Taxonomy" id="231223"/>
    <lineage>
        <taxon>Eukaryota</taxon>
        <taxon>Metazoa</taxon>
        <taxon>Spiralia</taxon>
        <taxon>Lophotrochozoa</taxon>
        <taxon>Mollusca</taxon>
        <taxon>Gastropoda</taxon>
        <taxon>Heterobranchia</taxon>
        <taxon>Euthyneura</taxon>
        <taxon>Panpulmonata</taxon>
        <taxon>Sacoglossa</taxon>
        <taxon>Placobranchoidea</taxon>
        <taxon>Plakobranchidae</taxon>
        <taxon>Elysia</taxon>
    </lineage>
</organism>
<keyword evidence="2" id="KW-1185">Reference proteome</keyword>
<accession>A0AAE1DKZ1</accession>
<dbReference type="EMBL" id="JAWDGP010003399">
    <property type="protein sequence ID" value="KAK3774599.1"/>
    <property type="molecule type" value="Genomic_DNA"/>
</dbReference>
<evidence type="ECO:0000313" key="1">
    <source>
        <dbReference type="EMBL" id="KAK3774599.1"/>
    </source>
</evidence>